<organism evidence="2 3">
    <name type="scientific">Panicum virgatum</name>
    <name type="common">Blackwell switchgrass</name>
    <dbReference type="NCBI Taxonomy" id="38727"/>
    <lineage>
        <taxon>Eukaryota</taxon>
        <taxon>Viridiplantae</taxon>
        <taxon>Streptophyta</taxon>
        <taxon>Embryophyta</taxon>
        <taxon>Tracheophyta</taxon>
        <taxon>Spermatophyta</taxon>
        <taxon>Magnoliopsida</taxon>
        <taxon>Liliopsida</taxon>
        <taxon>Poales</taxon>
        <taxon>Poaceae</taxon>
        <taxon>PACMAD clade</taxon>
        <taxon>Panicoideae</taxon>
        <taxon>Panicodae</taxon>
        <taxon>Paniceae</taxon>
        <taxon>Panicinae</taxon>
        <taxon>Panicum</taxon>
        <taxon>Panicum sect. Hiantes</taxon>
    </lineage>
</organism>
<dbReference type="AlphaFoldDB" id="A0A8T0RZN1"/>
<reference evidence="2" key="1">
    <citation type="submission" date="2020-05" db="EMBL/GenBank/DDBJ databases">
        <title>WGS assembly of Panicum virgatum.</title>
        <authorList>
            <person name="Lovell J.T."/>
            <person name="Jenkins J."/>
            <person name="Shu S."/>
            <person name="Juenger T.E."/>
            <person name="Schmutz J."/>
        </authorList>
    </citation>
    <scope>NUCLEOTIDE SEQUENCE</scope>
    <source>
        <strain evidence="2">AP13</strain>
    </source>
</reference>
<proteinExistence type="predicted"/>
<evidence type="ECO:0000313" key="3">
    <source>
        <dbReference type="Proteomes" id="UP000823388"/>
    </source>
</evidence>
<evidence type="ECO:0000313" key="2">
    <source>
        <dbReference type="EMBL" id="KAG2591397.1"/>
    </source>
</evidence>
<name>A0A8T0RZN1_PANVG</name>
<evidence type="ECO:0000256" key="1">
    <source>
        <dbReference type="SAM" id="MobiDB-lite"/>
    </source>
</evidence>
<dbReference type="EMBL" id="CM029046">
    <property type="protein sequence ID" value="KAG2591397.1"/>
    <property type="molecule type" value="Genomic_DNA"/>
</dbReference>
<feature type="compositionally biased region" description="Polar residues" evidence="1">
    <location>
        <begin position="1"/>
        <end position="17"/>
    </location>
</feature>
<accession>A0A8T0RZN1</accession>
<dbReference type="Proteomes" id="UP000823388">
    <property type="component" value="Chromosome 5N"/>
</dbReference>
<comment type="caution">
    <text evidence="2">The sequence shown here is derived from an EMBL/GenBank/DDBJ whole genome shotgun (WGS) entry which is preliminary data.</text>
</comment>
<sequence length="149" mass="16289">MGLQNLLGSSGKPTTTCRYPARPVRAHPRNLIPFCLHTTARRRRPSTPPRSSTQRRHPTPPLRLAPPLNGAAHSLRLAPPRNGPAPPVRLRLRAGSGEPRVLDLDLVLAAVATCLLLFPVARASPPLRRASPRRAPPVHQSIEGRLRLL</sequence>
<gene>
    <name evidence="2" type="ORF">PVAP13_5NG478786</name>
</gene>
<keyword evidence="3" id="KW-1185">Reference proteome</keyword>
<protein>
    <submittedName>
        <fullName evidence="2">Uncharacterized protein</fullName>
    </submittedName>
</protein>
<feature type="region of interest" description="Disordered" evidence="1">
    <location>
        <begin position="1"/>
        <end position="86"/>
    </location>
</feature>